<feature type="domain" description="CusB-like beta-barrel" evidence="8">
    <location>
        <begin position="251"/>
        <end position="325"/>
    </location>
</feature>
<dbReference type="Pfam" id="PF25893">
    <property type="entry name" value="HH_CzcB"/>
    <property type="match status" value="1"/>
</dbReference>
<dbReference type="GO" id="GO:0030288">
    <property type="term" value="C:outer membrane-bounded periplasmic space"/>
    <property type="evidence" value="ECO:0007669"/>
    <property type="project" value="TreeGrafter"/>
</dbReference>
<evidence type="ECO:0000259" key="9">
    <source>
        <dbReference type="Pfam" id="PF25973"/>
    </source>
</evidence>
<dbReference type="PANTHER" id="PTHR30097:SF4">
    <property type="entry name" value="SLR6042 PROTEIN"/>
    <property type="match status" value="1"/>
</dbReference>
<dbReference type="InterPro" id="IPR058648">
    <property type="entry name" value="HH_CzcB-like"/>
</dbReference>
<dbReference type="Pfam" id="PF25973">
    <property type="entry name" value="BSH_CzcB"/>
    <property type="match status" value="1"/>
</dbReference>
<dbReference type="InterPro" id="IPR058792">
    <property type="entry name" value="Beta-barrel_RND_2"/>
</dbReference>
<evidence type="ECO:0000313" key="12">
    <source>
        <dbReference type="Proteomes" id="UP000782519"/>
    </source>
</evidence>
<dbReference type="Gene3D" id="2.40.50.100">
    <property type="match status" value="1"/>
</dbReference>
<evidence type="ECO:0000256" key="5">
    <source>
        <dbReference type="ARBA" id="ARBA00058766"/>
    </source>
</evidence>
<feature type="domain" description="CzcB-like alpha-helical hairpin" evidence="7">
    <location>
        <begin position="132"/>
        <end position="191"/>
    </location>
</feature>
<keyword evidence="3" id="KW-0862">Zinc</keyword>
<dbReference type="GO" id="GO:0016020">
    <property type="term" value="C:membrane"/>
    <property type="evidence" value="ECO:0007669"/>
    <property type="project" value="InterPro"/>
</dbReference>
<dbReference type="FunFam" id="2.40.420.20:FF:000006">
    <property type="entry name" value="RND family efflux transporter MFP subunit"/>
    <property type="match status" value="1"/>
</dbReference>
<dbReference type="GO" id="GO:0046914">
    <property type="term" value="F:transition metal ion binding"/>
    <property type="evidence" value="ECO:0007669"/>
    <property type="project" value="TreeGrafter"/>
</dbReference>
<dbReference type="Gene3D" id="2.40.30.170">
    <property type="match status" value="1"/>
</dbReference>
<dbReference type="NCBIfam" id="TIGR01730">
    <property type="entry name" value="RND_mfp"/>
    <property type="match status" value="1"/>
</dbReference>
<dbReference type="InterPro" id="IPR058649">
    <property type="entry name" value="CzcB_C"/>
</dbReference>
<dbReference type="GO" id="GO:0022857">
    <property type="term" value="F:transmembrane transporter activity"/>
    <property type="evidence" value="ECO:0007669"/>
    <property type="project" value="InterPro"/>
</dbReference>
<accession>A0A933VVZ0</accession>
<dbReference type="Gene3D" id="1.10.287.470">
    <property type="entry name" value="Helix hairpin bin"/>
    <property type="match status" value="1"/>
</dbReference>
<dbReference type="AlphaFoldDB" id="A0A933VVZ0"/>
<comment type="similarity">
    <text evidence="1">Belongs to the membrane fusion protein (MFP) (TC 8.A.1) family.</text>
</comment>
<evidence type="ECO:0000256" key="4">
    <source>
        <dbReference type="ARBA" id="ARBA00043263"/>
    </source>
</evidence>
<proteinExistence type="inferred from homology"/>
<feature type="domain" description="CzcB-like barrel-sandwich hybrid" evidence="9">
    <location>
        <begin position="93"/>
        <end position="239"/>
    </location>
</feature>
<evidence type="ECO:0000256" key="1">
    <source>
        <dbReference type="ARBA" id="ARBA00009477"/>
    </source>
</evidence>
<reference evidence="11" key="1">
    <citation type="submission" date="2020-07" db="EMBL/GenBank/DDBJ databases">
        <title>Huge and variable diversity of episymbiotic CPR bacteria and DPANN archaea in groundwater ecosystems.</title>
        <authorList>
            <person name="He C.Y."/>
            <person name="Keren R."/>
            <person name="Whittaker M."/>
            <person name="Farag I.F."/>
            <person name="Doudna J."/>
            <person name="Cate J.H.D."/>
            <person name="Banfield J.F."/>
        </authorList>
    </citation>
    <scope>NUCLEOTIDE SEQUENCE</scope>
    <source>
        <strain evidence="11">NC_groundwater_1818_Pr3_B-0.1um_66_35</strain>
    </source>
</reference>
<dbReference type="InterPro" id="IPR006143">
    <property type="entry name" value="RND_pump_MFP"/>
</dbReference>
<dbReference type="FunFam" id="2.40.30.170:FF:000010">
    <property type="entry name" value="Efflux RND transporter periplasmic adaptor subunit"/>
    <property type="match status" value="1"/>
</dbReference>
<dbReference type="SUPFAM" id="SSF111369">
    <property type="entry name" value="HlyD-like secretion proteins"/>
    <property type="match status" value="1"/>
</dbReference>
<dbReference type="InterPro" id="IPR051909">
    <property type="entry name" value="MFP_Cation_Efflux"/>
</dbReference>
<comment type="function">
    <text evidence="5">CzcA and CzcB together would act in zinc efflux nearly as effectively as the complete czc efflux system (CzcABC). The CzcB protein is thought to funnel zinc cations to the CzcA transport protein.</text>
</comment>
<dbReference type="Pfam" id="PF25954">
    <property type="entry name" value="Beta-barrel_RND_2"/>
    <property type="match status" value="1"/>
</dbReference>
<sequence>MALNIYRLGFTAIVFAAGIAAATLVLRVPTGTGRTDAPVATKTESKTAASATGDIPMDEERIKAAEIALDDAGPGTVAKTLVVPGAIIPDTDRIARVTVKLAGTVSELRKNIGDEVARGEILGMVESREVAEARSEYLAAKLSDDLQQELTGRDKGLAEGRAIPEQQYLKSRSAAAQSRMRFDIARQKLLALGLNEAEVAATPTAPEGTLRLQAVRSPIAGRVVERKVEIGTAVGRDSQSPELFVIVDLGKVWIEMTVAANDLASVHEGQTVRISIAGDAVVGTAKVRFVNPVLDKETRSARVVAEIDNPDRIWRPGAFVTAAIAVEERAVPVVVPMTAVQSMAGRKAVFVRTADGFRKRDVVLGQRDGASVEVASGLKPGERVATSNSFSLKAELSKPTDED</sequence>
<keyword evidence="4" id="KW-0105">Cadmium resistance</keyword>
<name>A0A933VVZ0_RHOPL</name>
<evidence type="ECO:0000313" key="11">
    <source>
        <dbReference type="EMBL" id="MBI5131494.1"/>
    </source>
</evidence>
<organism evidence="11 12">
    <name type="scientific">Rhodopseudomonas palustris</name>
    <dbReference type="NCBI Taxonomy" id="1076"/>
    <lineage>
        <taxon>Bacteria</taxon>
        <taxon>Pseudomonadati</taxon>
        <taxon>Pseudomonadota</taxon>
        <taxon>Alphaproteobacteria</taxon>
        <taxon>Hyphomicrobiales</taxon>
        <taxon>Nitrobacteraceae</taxon>
        <taxon>Rhodopseudomonas</taxon>
    </lineage>
</organism>
<comment type="caution">
    <text evidence="11">The sequence shown here is derived from an EMBL/GenBank/DDBJ whole genome shotgun (WGS) entry which is preliminary data.</text>
</comment>
<feature type="compositionally biased region" description="Low complexity" evidence="6">
    <location>
        <begin position="40"/>
        <end position="52"/>
    </location>
</feature>
<dbReference type="GO" id="GO:0046686">
    <property type="term" value="P:response to cadmium ion"/>
    <property type="evidence" value="ECO:0007669"/>
    <property type="project" value="UniProtKB-KW"/>
</dbReference>
<dbReference type="Pfam" id="PF25975">
    <property type="entry name" value="CzcB_C"/>
    <property type="match status" value="1"/>
</dbReference>
<evidence type="ECO:0000256" key="3">
    <source>
        <dbReference type="ARBA" id="ARBA00022833"/>
    </source>
</evidence>
<evidence type="ECO:0000256" key="2">
    <source>
        <dbReference type="ARBA" id="ARBA00022448"/>
    </source>
</evidence>
<protein>
    <submittedName>
        <fullName evidence="11">Efflux RND transporter periplasmic adaptor subunit</fullName>
    </submittedName>
</protein>
<dbReference type="InterPro" id="IPR058647">
    <property type="entry name" value="BSH_CzcB-like"/>
</dbReference>
<evidence type="ECO:0000259" key="7">
    <source>
        <dbReference type="Pfam" id="PF25893"/>
    </source>
</evidence>
<dbReference type="Gene3D" id="2.40.420.20">
    <property type="match status" value="1"/>
</dbReference>
<dbReference type="Proteomes" id="UP000782519">
    <property type="component" value="Unassembled WGS sequence"/>
</dbReference>
<feature type="region of interest" description="Disordered" evidence="6">
    <location>
        <begin position="33"/>
        <end position="52"/>
    </location>
</feature>
<evidence type="ECO:0000259" key="8">
    <source>
        <dbReference type="Pfam" id="PF25954"/>
    </source>
</evidence>
<dbReference type="PANTHER" id="PTHR30097">
    <property type="entry name" value="CATION EFFLUX SYSTEM PROTEIN CUSB"/>
    <property type="match status" value="1"/>
</dbReference>
<evidence type="ECO:0000259" key="10">
    <source>
        <dbReference type="Pfam" id="PF25975"/>
    </source>
</evidence>
<dbReference type="EMBL" id="JACRJB010000053">
    <property type="protein sequence ID" value="MBI5131494.1"/>
    <property type="molecule type" value="Genomic_DNA"/>
</dbReference>
<gene>
    <name evidence="11" type="ORF">HZA66_18815</name>
</gene>
<keyword evidence="2" id="KW-0813">Transport</keyword>
<dbReference type="GO" id="GO:0015679">
    <property type="term" value="P:plasma membrane copper ion transport"/>
    <property type="evidence" value="ECO:0007669"/>
    <property type="project" value="TreeGrafter"/>
</dbReference>
<evidence type="ECO:0000256" key="6">
    <source>
        <dbReference type="SAM" id="MobiDB-lite"/>
    </source>
</evidence>
<dbReference type="GO" id="GO:0060003">
    <property type="term" value="P:copper ion export"/>
    <property type="evidence" value="ECO:0007669"/>
    <property type="project" value="TreeGrafter"/>
</dbReference>
<feature type="domain" description="CzcB-like C-terminal circularly permuted SH3-like" evidence="10">
    <location>
        <begin position="333"/>
        <end position="393"/>
    </location>
</feature>